<evidence type="ECO:0000256" key="1">
    <source>
        <dbReference type="SAM" id="Coils"/>
    </source>
</evidence>
<feature type="coiled-coil region" evidence="1">
    <location>
        <begin position="47"/>
        <end position="74"/>
    </location>
</feature>
<keyword evidence="4" id="KW-1185">Reference proteome</keyword>
<dbReference type="RefSeq" id="WP_316411328.1">
    <property type="nucleotide sequence ID" value="NZ_AP027081.1"/>
</dbReference>
<feature type="region of interest" description="Disordered" evidence="2">
    <location>
        <begin position="204"/>
        <end position="236"/>
    </location>
</feature>
<name>A0AA48KBN1_9BACT</name>
<evidence type="ECO:0000313" key="3">
    <source>
        <dbReference type="EMBL" id="BDU76294.1"/>
    </source>
</evidence>
<evidence type="ECO:0008006" key="5">
    <source>
        <dbReference type="Google" id="ProtNLM"/>
    </source>
</evidence>
<sequence>MAFKMKYATKAEVPAELQPHFVEKDGAWVADTEVGEHPSFIAVREKKDELLGEVKKVKAEREEARSAVDQVKTALGITDLAELPNALKGKASAGKEEVEKIVTERVAAFKAESEKQVKALTDQNNAAQAQLQVLLIDNAITAEATKAGIAPTAMQDVLLRGQRLFKVVEGKPVPMDGEKVIYGKDGVNPMPVSEWMGRLTTEAPHLFNPSQGGGAKPGEGGRQPVAGNVRSRADLKNDAEKAKFITDHGVDAYKALPATA</sequence>
<protein>
    <recommendedName>
        <fullName evidence="5">Phage protein</fullName>
    </recommendedName>
</protein>
<dbReference type="KEGG" id="msea:METESE_12520"/>
<feature type="compositionally biased region" description="Gly residues" evidence="2">
    <location>
        <begin position="211"/>
        <end position="221"/>
    </location>
</feature>
<keyword evidence="1" id="KW-0175">Coiled coil</keyword>
<evidence type="ECO:0000313" key="4">
    <source>
        <dbReference type="Proteomes" id="UP001228113"/>
    </source>
</evidence>
<organism evidence="3 4">
    <name type="scientific">Mesoterricola sediminis</name>
    <dbReference type="NCBI Taxonomy" id="2927980"/>
    <lineage>
        <taxon>Bacteria</taxon>
        <taxon>Pseudomonadati</taxon>
        <taxon>Acidobacteriota</taxon>
        <taxon>Holophagae</taxon>
        <taxon>Holophagales</taxon>
        <taxon>Holophagaceae</taxon>
        <taxon>Mesoterricola</taxon>
    </lineage>
</organism>
<reference evidence="3" key="1">
    <citation type="journal article" date="2023" name="Int. J. Syst. Evol. Microbiol.">
        <title>Mesoterricola silvestris gen. nov., sp. nov., Mesoterricola sediminis sp. nov., Geothrix oryzae sp. nov., Geothrix edaphica sp. nov., Geothrix rubra sp. nov., and Geothrix limicola sp. nov., six novel members of Acidobacteriota isolated from soils.</title>
        <authorList>
            <person name="Itoh H."/>
            <person name="Sugisawa Y."/>
            <person name="Mise K."/>
            <person name="Xu Z."/>
            <person name="Kuniyasu M."/>
            <person name="Ushijima N."/>
            <person name="Kawano K."/>
            <person name="Kobayashi E."/>
            <person name="Shiratori Y."/>
            <person name="Masuda Y."/>
            <person name="Senoo K."/>
        </authorList>
    </citation>
    <scope>NUCLEOTIDE SEQUENCE</scope>
    <source>
        <strain evidence="3">W786</strain>
    </source>
</reference>
<dbReference type="EMBL" id="AP027081">
    <property type="protein sequence ID" value="BDU76294.1"/>
    <property type="molecule type" value="Genomic_DNA"/>
</dbReference>
<accession>A0AA48KBN1</accession>
<gene>
    <name evidence="3" type="ORF">METESE_12520</name>
</gene>
<proteinExistence type="predicted"/>
<evidence type="ECO:0000256" key="2">
    <source>
        <dbReference type="SAM" id="MobiDB-lite"/>
    </source>
</evidence>
<dbReference type="AlphaFoldDB" id="A0AA48KBN1"/>
<feature type="coiled-coil region" evidence="1">
    <location>
        <begin position="110"/>
        <end position="137"/>
    </location>
</feature>
<dbReference type="Proteomes" id="UP001228113">
    <property type="component" value="Chromosome"/>
</dbReference>